<reference evidence="1 2" key="1">
    <citation type="submission" date="2024-05" db="EMBL/GenBank/DDBJ databases">
        <title>Genome sequencing and assembly of Indian major carp, Cirrhinus mrigala (Hamilton, 1822).</title>
        <authorList>
            <person name="Mohindra V."/>
            <person name="Chowdhury L.M."/>
            <person name="Lal K."/>
            <person name="Jena J.K."/>
        </authorList>
    </citation>
    <scope>NUCLEOTIDE SEQUENCE [LARGE SCALE GENOMIC DNA]</scope>
    <source>
        <strain evidence="1">CM1030</strain>
        <tissue evidence="1">Blood</tissue>
    </source>
</reference>
<sequence>VASQPPVTATQSASVAATLPVPEPMKVDTTRLSRTECNRHITLGLCLYFGQQGHHIRNCPIRPPSPVVSTIQSEVETASLSLLPVTLHTPDCSLSV</sequence>
<dbReference type="EMBL" id="JAMKFB020000010">
    <property type="protein sequence ID" value="KAL0182339.1"/>
    <property type="molecule type" value="Genomic_DNA"/>
</dbReference>
<evidence type="ECO:0000313" key="1">
    <source>
        <dbReference type="EMBL" id="KAL0182339.1"/>
    </source>
</evidence>
<protein>
    <submittedName>
        <fullName evidence="1">Uncharacterized protein</fullName>
    </submittedName>
</protein>
<feature type="non-terminal residue" evidence="1">
    <location>
        <position position="1"/>
    </location>
</feature>
<feature type="non-terminal residue" evidence="1">
    <location>
        <position position="96"/>
    </location>
</feature>
<accession>A0ABD0Q812</accession>
<dbReference type="AlphaFoldDB" id="A0ABD0Q812"/>
<evidence type="ECO:0000313" key="2">
    <source>
        <dbReference type="Proteomes" id="UP001529510"/>
    </source>
</evidence>
<comment type="caution">
    <text evidence="1">The sequence shown here is derived from an EMBL/GenBank/DDBJ whole genome shotgun (WGS) entry which is preliminary data.</text>
</comment>
<dbReference type="Proteomes" id="UP001529510">
    <property type="component" value="Unassembled WGS sequence"/>
</dbReference>
<gene>
    <name evidence="1" type="ORF">M9458_021714</name>
</gene>
<keyword evidence="2" id="KW-1185">Reference proteome</keyword>
<name>A0ABD0Q812_CIRMR</name>
<proteinExistence type="predicted"/>
<organism evidence="1 2">
    <name type="scientific">Cirrhinus mrigala</name>
    <name type="common">Mrigala</name>
    <dbReference type="NCBI Taxonomy" id="683832"/>
    <lineage>
        <taxon>Eukaryota</taxon>
        <taxon>Metazoa</taxon>
        <taxon>Chordata</taxon>
        <taxon>Craniata</taxon>
        <taxon>Vertebrata</taxon>
        <taxon>Euteleostomi</taxon>
        <taxon>Actinopterygii</taxon>
        <taxon>Neopterygii</taxon>
        <taxon>Teleostei</taxon>
        <taxon>Ostariophysi</taxon>
        <taxon>Cypriniformes</taxon>
        <taxon>Cyprinidae</taxon>
        <taxon>Labeoninae</taxon>
        <taxon>Labeonini</taxon>
        <taxon>Cirrhinus</taxon>
    </lineage>
</organism>